<comment type="caution">
    <text evidence="2">The sequence shown here is derived from an EMBL/GenBank/DDBJ whole genome shotgun (WGS) entry which is preliminary data.</text>
</comment>
<evidence type="ECO:0000256" key="1">
    <source>
        <dbReference type="SAM" id="MobiDB-lite"/>
    </source>
</evidence>
<evidence type="ECO:0000313" key="2">
    <source>
        <dbReference type="EMBL" id="OIQ70488.1"/>
    </source>
</evidence>
<dbReference type="EMBL" id="MLJW01004177">
    <property type="protein sequence ID" value="OIQ70488.1"/>
    <property type="molecule type" value="Genomic_DNA"/>
</dbReference>
<feature type="region of interest" description="Disordered" evidence="1">
    <location>
        <begin position="137"/>
        <end position="167"/>
    </location>
</feature>
<accession>A0A1J5PI76</accession>
<feature type="compositionally biased region" description="Low complexity" evidence="1">
    <location>
        <begin position="254"/>
        <end position="268"/>
    </location>
</feature>
<organism evidence="2">
    <name type="scientific">mine drainage metagenome</name>
    <dbReference type="NCBI Taxonomy" id="410659"/>
    <lineage>
        <taxon>unclassified sequences</taxon>
        <taxon>metagenomes</taxon>
        <taxon>ecological metagenomes</taxon>
    </lineage>
</organism>
<feature type="compositionally biased region" description="Low complexity" evidence="1">
    <location>
        <begin position="228"/>
        <end position="239"/>
    </location>
</feature>
<feature type="region of interest" description="Disordered" evidence="1">
    <location>
        <begin position="207"/>
        <end position="268"/>
    </location>
</feature>
<dbReference type="AlphaFoldDB" id="A0A1J5PI76"/>
<reference evidence="2" key="1">
    <citation type="submission" date="2016-10" db="EMBL/GenBank/DDBJ databases">
        <title>Sequence of Gallionella enrichment culture.</title>
        <authorList>
            <person name="Poehlein A."/>
            <person name="Muehling M."/>
            <person name="Daniel R."/>
        </authorList>
    </citation>
    <scope>NUCLEOTIDE SEQUENCE</scope>
</reference>
<proteinExistence type="predicted"/>
<feature type="compositionally biased region" description="Basic and acidic residues" evidence="1">
    <location>
        <begin position="144"/>
        <end position="154"/>
    </location>
</feature>
<name>A0A1J5PI76_9ZZZZ</name>
<sequence length="268" mass="29403">MLRAGAQAQQQQRAVTVAGVDLGPDQQVRALRQRREARRRRRLARLVHAAAIEPAQQSSLRRDQAEGDDAAVLRQIALQSLYRDRRRHALGALAQRGRGQLQHVVTAVQALGDDLRGFRRRARRLLRDLLAGLLPAAVLGPRPPDADQRQRQREQQQLPAGKRQHVVQRHRVGDALRQGCCARGHRCLGPRGSMRGIARRELDLAQTSAAPVPADRCTKRRRGPAFKPGGDAWAGAAAPPSTPAPARCRRRRSSALAGNAAAVRRVAA</sequence>
<protein>
    <submittedName>
        <fullName evidence="2">Uncharacterized protein</fullName>
    </submittedName>
</protein>
<gene>
    <name evidence="2" type="ORF">GALL_479000</name>
</gene>